<evidence type="ECO:0000256" key="7">
    <source>
        <dbReference type="SAM" id="Phobius"/>
    </source>
</evidence>
<feature type="transmembrane region" description="Helical" evidence="7">
    <location>
        <begin position="82"/>
        <end position="103"/>
    </location>
</feature>
<dbReference type="PANTHER" id="PTHR43394">
    <property type="entry name" value="ATP-DEPENDENT PERMEASE MDL1, MITOCHONDRIAL"/>
    <property type="match status" value="1"/>
</dbReference>
<dbReference type="Pfam" id="PF00005">
    <property type="entry name" value="ABC_tran"/>
    <property type="match status" value="1"/>
</dbReference>
<feature type="transmembrane region" description="Helical" evidence="7">
    <location>
        <begin position="270"/>
        <end position="293"/>
    </location>
</feature>
<proteinExistence type="predicted"/>
<protein>
    <submittedName>
        <fullName evidence="10">ABC transporter ATP-binding protein/permease</fullName>
    </submittedName>
</protein>
<feature type="transmembrane region" description="Helical" evidence="7">
    <location>
        <begin position="45"/>
        <end position="70"/>
    </location>
</feature>
<dbReference type="Gene3D" id="3.40.50.300">
    <property type="entry name" value="P-loop containing nucleotide triphosphate hydrolases"/>
    <property type="match status" value="1"/>
</dbReference>
<evidence type="ECO:0000259" key="8">
    <source>
        <dbReference type="PROSITE" id="PS50893"/>
    </source>
</evidence>
<dbReference type="PANTHER" id="PTHR43394:SF1">
    <property type="entry name" value="ATP-BINDING CASSETTE SUB-FAMILY B MEMBER 10, MITOCHONDRIAL"/>
    <property type="match status" value="1"/>
</dbReference>
<evidence type="ECO:0000256" key="4">
    <source>
        <dbReference type="ARBA" id="ARBA00022840"/>
    </source>
</evidence>
<dbReference type="InterPro" id="IPR017871">
    <property type="entry name" value="ABC_transporter-like_CS"/>
</dbReference>
<dbReference type="InterPro" id="IPR036640">
    <property type="entry name" value="ABC1_TM_sf"/>
</dbReference>
<name>A0ABZ1X2G2_9ACTN</name>
<evidence type="ECO:0000256" key="6">
    <source>
        <dbReference type="ARBA" id="ARBA00023136"/>
    </source>
</evidence>
<dbReference type="SUPFAM" id="SSF52540">
    <property type="entry name" value="P-loop containing nucleoside triphosphate hydrolases"/>
    <property type="match status" value="1"/>
</dbReference>
<dbReference type="EMBL" id="CP109011">
    <property type="protein sequence ID" value="WUT45768.1"/>
    <property type="molecule type" value="Genomic_DNA"/>
</dbReference>
<dbReference type="SMART" id="SM00382">
    <property type="entry name" value="AAA"/>
    <property type="match status" value="1"/>
</dbReference>
<organism evidence="10 11">
    <name type="scientific">Streptomyces pseudovenezuelae</name>
    <dbReference type="NCBI Taxonomy" id="67350"/>
    <lineage>
        <taxon>Bacteria</taxon>
        <taxon>Bacillati</taxon>
        <taxon>Actinomycetota</taxon>
        <taxon>Actinomycetes</taxon>
        <taxon>Kitasatosporales</taxon>
        <taxon>Streptomycetaceae</taxon>
        <taxon>Streptomyces</taxon>
        <taxon>Streptomyces aurantiacus group</taxon>
    </lineage>
</organism>
<dbReference type="InterPro" id="IPR003439">
    <property type="entry name" value="ABC_transporter-like_ATP-bd"/>
</dbReference>
<accession>A0ABZ1X2G2</accession>
<dbReference type="InterPro" id="IPR011527">
    <property type="entry name" value="ABC1_TM_dom"/>
</dbReference>
<dbReference type="InterPro" id="IPR027417">
    <property type="entry name" value="P-loop_NTPase"/>
</dbReference>
<feature type="transmembrane region" description="Helical" evidence="7">
    <location>
        <begin position="182"/>
        <end position="204"/>
    </location>
</feature>
<evidence type="ECO:0000259" key="9">
    <source>
        <dbReference type="PROSITE" id="PS50929"/>
    </source>
</evidence>
<dbReference type="InterPro" id="IPR003593">
    <property type="entry name" value="AAA+_ATPase"/>
</dbReference>
<feature type="domain" description="ABC transporter" evidence="8">
    <location>
        <begin position="365"/>
        <end position="615"/>
    </location>
</feature>
<feature type="transmembrane region" description="Helical" evidence="7">
    <location>
        <begin position="305"/>
        <end position="327"/>
    </location>
</feature>
<evidence type="ECO:0000313" key="10">
    <source>
        <dbReference type="EMBL" id="WUT45768.1"/>
    </source>
</evidence>
<sequence>MMITKDSEEAGEGASRFGRGGWPSLDLNPLRGALSLGFESAGYKLITYIVLDLASGAIPVAVGWLSKIIFDDLSRGASVQTLVTLAVGLALAGVVQAVIPHILEYLRAELERATGTLAQGRLFSSLALFVGLGPFENPSFLDKLRLAKQSGRSAPGAILQGSLGAVRSGITITGFLGSLFVLAPLMSAFIVAFALPVLIAEIALSRRRANMLWRITPRERREIFFDQMLSNVDAAKEIRLFGTGSFLLGRMQHERRAADDAKRSVDRHELFVQSLLAFLGALVAGVGLIWAIHAAMSGVLTMGDVAIFVAAVAGVQTSVAQLAASIAKAHQALVMFRHYQEVSSAEPDLERAPDPLPVPCLTDALELRDVWFRYSDDQPWVLKGVDLVIPQGRSLALVGLNGAGKSTLIKLLCRFYDPTRGVILWDGVDIRNFAPEELRQKMSAVFQDFMHYDLTARENILLGDLSAMEDPTRVVEAARKAGVHRTIAAFPLGYDTLVTRTFFAGSDNDDAISGVLLSGGQMQRLALARALVRDRRDFLILDEPAAGLDAEAEYELHSQLRDFRQGRTSLLISHRLGSVREADQIAVLSDGCIVEQGAHLALMAGSGVYSRLFSVQAAGYTEESVPELTEKASQ</sequence>
<feature type="domain" description="ABC transmembrane type-1" evidence="9">
    <location>
        <begin position="53"/>
        <end position="331"/>
    </location>
</feature>
<dbReference type="PROSITE" id="PS00211">
    <property type="entry name" value="ABC_TRANSPORTER_1"/>
    <property type="match status" value="1"/>
</dbReference>
<keyword evidence="3" id="KW-0547">Nucleotide-binding</keyword>
<dbReference type="Gene3D" id="1.20.1560.10">
    <property type="entry name" value="ABC transporter type 1, transmembrane domain"/>
    <property type="match status" value="1"/>
</dbReference>
<dbReference type="PROSITE" id="PS50929">
    <property type="entry name" value="ABC_TM1F"/>
    <property type="match status" value="1"/>
</dbReference>
<keyword evidence="5 7" id="KW-1133">Transmembrane helix</keyword>
<keyword evidence="11" id="KW-1185">Reference proteome</keyword>
<evidence type="ECO:0000256" key="2">
    <source>
        <dbReference type="ARBA" id="ARBA00022692"/>
    </source>
</evidence>
<gene>
    <name evidence="10" type="ORF">OG929_27260</name>
</gene>
<evidence type="ECO:0000256" key="3">
    <source>
        <dbReference type="ARBA" id="ARBA00022741"/>
    </source>
</evidence>
<keyword evidence="6 7" id="KW-0472">Membrane</keyword>
<dbReference type="SUPFAM" id="SSF90123">
    <property type="entry name" value="ABC transporter transmembrane region"/>
    <property type="match status" value="1"/>
</dbReference>
<reference evidence="10" key="1">
    <citation type="submission" date="2022-10" db="EMBL/GenBank/DDBJ databases">
        <title>The complete genomes of actinobacterial strains from the NBC collection.</title>
        <authorList>
            <person name="Joergensen T.S."/>
            <person name="Alvarez Arevalo M."/>
            <person name="Sterndorff E.B."/>
            <person name="Faurdal D."/>
            <person name="Vuksanovic O."/>
            <person name="Mourched A.-S."/>
            <person name="Charusanti P."/>
            <person name="Shaw S."/>
            <person name="Blin K."/>
            <person name="Weber T."/>
        </authorList>
    </citation>
    <scope>NUCLEOTIDE SEQUENCE</scope>
    <source>
        <strain evidence="10">NBC_00686</strain>
    </source>
</reference>
<evidence type="ECO:0000313" key="11">
    <source>
        <dbReference type="Proteomes" id="UP001432168"/>
    </source>
</evidence>
<evidence type="ECO:0000256" key="1">
    <source>
        <dbReference type="ARBA" id="ARBA00004651"/>
    </source>
</evidence>
<dbReference type="InterPro" id="IPR039421">
    <property type="entry name" value="Type_1_exporter"/>
</dbReference>
<evidence type="ECO:0000256" key="5">
    <source>
        <dbReference type="ARBA" id="ARBA00022989"/>
    </source>
</evidence>
<dbReference type="RefSeq" id="WP_329266570.1">
    <property type="nucleotide sequence ID" value="NZ_CP109011.1"/>
</dbReference>
<dbReference type="Proteomes" id="UP001432168">
    <property type="component" value="Chromosome"/>
</dbReference>
<keyword evidence="4 10" id="KW-0067">ATP-binding</keyword>
<dbReference type="GO" id="GO:0005524">
    <property type="term" value="F:ATP binding"/>
    <property type="evidence" value="ECO:0007669"/>
    <property type="project" value="UniProtKB-KW"/>
</dbReference>
<keyword evidence="2 7" id="KW-0812">Transmembrane</keyword>
<dbReference type="PROSITE" id="PS50893">
    <property type="entry name" value="ABC_TRANSPORTER_2"/>
    <property type="match status" value="1"/>
</dbReference>
<comment type="subcellular location">
    <subcellularLocation>
        <location evidence="1">Cell membrane</location>
        <topology evidence="1">Multi-pass membrane protein</topology>
    </subcellularLocation>
</comment>